<comment type="caution">
    <text evidence="6">The sequence shown here is derived from an EMBL/GenBank/DDBJ whole genome shotgun (WGS) entry which is preliminary data.</text>
</comment>
<evidence type="ECO:0000256" key="4">
    <source>
        <dbReference type="SAM" id="MobiDB-lite"/>
    </source>
</evidence>
<dbReference type="InterPro" id="IPR000524">
    <property type="entry name" value="Tscrpt_reg_HTH_GntR"/>
</dbReference>
<keyword evidence="3" id="KW-0804">Transcription</keyword>
<keyword evidence="7" id="KW-1185">Reference proteome</keyword>
<evidence type="ECO:0000256" key="1">
    <source>
        <dbReference type="ARBA" id="ARBA00023015"/>
    </source>
</evidence>
<dbReference type="EMBL" id="JBIRPU010000002">
    <property type="protein sequence ID" value="MFI0791684.1"/>
    <property type="molecule type" value="Genomic_DNA"/>
</dbReference>
<name>A0ABW7SDC1_9ACTN</name>
<dbReference type="SUPFAM" id="SSF46785">
    <property type="entry name" value="Winged helix' DNA-binding domain"/>
    <property type="match status" value="1"/>
</dbReference>
<accession>A0ABW7SDC1</accession>
<evidence type="ECO:0000313" key="6">
    <source>
        <dbReference type="EMBL" id="MFI0791684.1"/>
    </source>
</evidence>
<evidence type="ECO:0000256" key="3">
    <source>
        <dbReference type="ARBA" id="ARBA00023163"/>
    </source>
</evidence>
<dbReference type="PANTHER" id="PTHR44846">
    <property type="entry name" value="MANNOSYL-D-GLYCERATE TRANSPORT/METABOLISM SYSTEM REPRESSOR MNGR-RELATED"/>
    <property type="match status" value="1"/>
</dbReference>
<dbReference type="Gene3D" id="1.10.10.10">
    <property type="entry name" value="Winged helix-like DNA-binding domain superfamily/Winged helix DNA-binding domain"/>
    <property type="match status" value="1"/>
</dbReference>
<evidence type="ECO:0000313" key="7">
    <source>
        <dbReference type="Proteomes" id="UP001611075"/>
    </source>
</evidence>
<feature type="region of interest" description="Disordered" evidence="4">
    <location>
        <begin position="16"/>
        <end position="39"/>
    </location>
</feature>
<proteinExistence type="predicted"/>
<evidence type="ECO:0000259" key="5">
    <source>
        <dbReference type="PROSITE" id="PS50949"/>
    </source>
</evidence>
<dbReference type="InterPro" id="IPR036390">
    <property type="entry name" value="WH_DNA-bd_sf"/>
</dbReference>
<dbReference type="InterPro" id="IPR050679">
    <property type="entry name" value="Bact_HTH_transcr_reg"/>
</dbReference>
<dbReference type="SMART" id="SM00345">
    <property type="entry name" value="HTH_GNTR"/>
    <property type="match status" value="1"/>
</dbReference>
<protein>
    <submittedName>
        <fullName evidence="6">Winged helix-turn-helix domain-containing protein</fullName>
    </submittedName>
</protein>
<reference evidence="6 7" key="1">
    <citation type="submission" date="2024-10" db="EMBL/GenBank/DDBJ databases">
        <title>The Natural Products Discovery Center: Release of the First 8490 Sequenced Strains for Exploring Actinobacteria Biosynthetic Diversity.</title>
        <authorList>
            <person name="Kalkreuter E."/>
            <person name="Kautsar S.A."/>
            <person name="Yang D."/>
            <person name="Bader C.D."/>
            <person name="Teijaro C.N."/>
            <person name="Fluegel L."/>
            <person name="Davis C.M."/>
            <person name="Simpson J.R."/>
            <person name="Lauterbach L."/>
            <person name="Steele A.D."/>
            <person name="Gui C."/>
            <person name="Meng S."/>
            <person name="Li G."/>
            <person name="Viehrig K."/>
            <person name="Ye F."/>
            <person name="Su P."/>
            <person name="Kiefer A.F."/>
            <person name="Nichols A."/>
            <person name="Cepeda A.J."/>
            <person name="Yan W."/>
            <person name="Fan B."/>
            <person name="Jiang Y."/>
            <person name="Adhikari A."/>
            <person name="Zheng C.-J."/>
            <person name="Schuster L."/>
            <person name="Cowan T.M."/>
            <person name="Smanski M.J."/>
            <person name="Chevrette M.G."/>
            <person name="De Carvalho L.P.S."/>
            <person name="Shen B."/>
        </authorList>
    </citation>
    <scope>NUCLEOTIDE SEQUENCE [LARGE SCALE GENOMIC DNA]</scope>
    <source>
        <strain evidence="6 7">NPDC021253</strain>
    </source>
</reference>
<dbReference type="Pfam" id="PF00392">
    <property type="entry name" value="GntR"/>
    <property type="match status" value="1"/>
</dbReference>
<feature type="domain" description="HTH gntR-type" evidence="5">
    <location>
        <begin position="5"/>
        <end position="73"/>
    </location>
</feature>
<dbReference type="InterPro" id="IPR036388">
    <property type="entry name" value="WH-like_DNA-bd_sf"/>
</dbReference>
<dbReference type="Proteomes" id="UP001611075">
    <property type="component" value="Unassembled WGS sequence"/>
</dbReference>
<keyword evidence="2" id="KW-0238">DNA-binding</keyword>
<keyword evidence="1" id="KW-0805">Transcription regulation</keyword>
<gene>
    <name evidence="6" type="ORF">ACH4OY_03120</name>
</gene>
<evidence type="ECO:0000256" key="2">
    <source>
        <dbReference type="ARBA" id="ARBA00023125"/>
    </source>
</evidence>
<dbReference type="PANTHER" id="PTHR44846:SF17">
    <property type="entry name" value="GNTR-FAMILY TRANSCRIPTIONAL REGULATOR"/>
    <property type="match status" value="1"/>
</dbReference>
<feature type="compositionally biased region" description="Basic and acidic residues" evidence="4">
    <location>
        <begin position="25"/>
        <end position="38"/>
    </location>
</feature>
<dbReference type="PROSITE" id="PS50949">
    <property type="entry name" value="HTH_GNTR"/>
    <property type="match status" value="1"/>
</dbReference>
<dbReference type="CDD" id="cd07377">
    <property type="entry name" value="WHTH_GntR"/>
    <property type="match status" value="1"/>
</dbReference>
<sequence>MSTYKPDYQRIADDLREQIASQKLKPGDKLPSKRELREAYGTSAQPVDAALFLLRAEGLIEGRQGKGTFVLGAREQHE</sequence>
<dbReference type="RefSeq" id="WP_396676362.1">
    <property type="nucleotide sequence ID" value="NZ_JBIRPU010000002.1"/>
</dbReference>
<organism evidence="6 7">
    <name type="scientific">Micromonospora rubida</name>
    <dbReference type="NCBI Taxonomy" id="2697657"/>
    <lineage>
        <taxon>Bacteria</taxon>
        <taxon>Bacillati</taxon>
        <taxon>Actinomycetota</taxon>
        <taxon>Actinomycetes</taxon>
        <taxon>Micromonosporales</taxon>
        <taxon>Micromonosporaceae</taxon>
        <taxon>Micromonospora</taxon>
    </lineage>
</organism>